<evidence type="ECO:0000256" key="5">
    <source>
        <dbReference type="ARBA" id="ARBA00022519"/>
    </source>
</evidence>
<evidence type="ECO:0000313" key="12">
    <source>
        <dbReference type="Proteomes" id="UP000265560"/>
    </source>
</evidence>
<name>A0A385Z1Y4_9PSED</name>
<dbReference type="GO" id="GO:0015424">
    <property type="term" value="F:ABC-type amino acid transporter activity"/>
    <property type="evidence" value="ECO:0007669"/>
    <property type="project" value="InterPro"/>
</dbReference>
<reference evidence="12" key="1">
    <citation type="submission" date="2018-09" db="EMBL/GenBank/DDBJ databases">
        <authorList>
            <person name="Zhu H."/>
        </authorList>
    </citation>
    <scope>NUCLEOTIDE SEQUENCE [LARGE SCALE GENOMIC DNA]</scope>
    <source>
        <strain evidence="12">K2W31S-8</strain>
    </source>
</reference>
<evidence type="ECO:0000256" key="6">
    <source>
        <dbReference type="ARBA" id="ARBA00022741"/>
    </source>
</evidence>
<dbReference type="AlphaFoldDB" id="A0A385Z1Y4"/>
<accession>A0A385Z1Y4</accession>
<dbReference type="Gene3D" id="3.40.50.300">
    <property type="entry name" value="P-loop containing nucleotide triphosphate hydrolases"/>
    <property type="match status" value="1"/>
</dbReference>
<keyword evidence="4" id="KW-1003">Cell membrane</keyword>
<evidence type="ECO:0000256" key="2">
    <source>
        <dbReference type="ARBA" id="ARBA00005417"/>
    </source>
</evidence>
<dbReference type="Proteomes" id="UP000265560">
    <property type="component" value="Chromosome"/>
</dbReference>
<keyword evidence="8" id="KW-0029">Amino-acid transport</keyword>
<dbReference type="KEGG" id="pcav:D3880_05695"/>
<evidence type="ECO:0000256" key="8">
    <source>
        <dbReference type="ARBA" id="ARBA00022970"/>
    </source>
</evidence>
<dbReference type="PANTHER" id="PTHR43166:SF35">
    <property type="entry name" value="L-CYSTINE IMPORT ATP-BINDING PROTEIN TCYN"/>
    <property type="match status" value="1"/>
</dbReference>
<keyword evidence="5" id="KW-0997">Cell inner membrane</keyword>
<dbReference type="Pfam" id="PF00005">
    <property type="entry name" value="ABC_tran"/>
    <property type="match status" value="1"/>
</dbReference>
<dbReference type="PROSITE" id="PS50893">
    <property type="entry name" value="ABC_TRANSPORTER_2"/>
    <property type="match status" value="1"/>
</dbReference>
<dbReference type="InterPro" id="IPR030679">
    <property type="entry name" value="ABC_ATPase_HisP-typ"/>
</dbReference>
<dbReference type="GO" id="GO:0005524">
    <property type="term" value="F:ATP binding"/>
    <property type="evidence" value="ECO:0007669"/>
    <property type="project" value="UniProtKB-KW"/>
</dbReference>
<dbReference type="InterPro" id="IPR003439">
    <property type="entry name" value="ABC_transporter-like_ATP-bd"/>
</dbReference>
<organism evidence="11 12">
    <name type="scientific">Pseudomonas cavernae</name>
    <dbReference type="NCBI Taxonomy" id="2320867"/>
    <lineage>
        <taxon>Bacteria</taxon>
        <taxon>Pseudomonadati</taxon>
        <taxon>Pseudomonadota</taxon>
        <taxon>Gammaproteobacteria</taxon>
        <taxon>Pseudomonadales</taxon>
        <taxon>Pseudomonadaceae</taxon>
        <taxon>Pseudomonas</taxon>
    </lineage>
</organism>
<dbReference type="InterPro" id="IPR017871">
    <property type="entry name" value="ABC_transporter-like_CS"/>
</dbReference>
<proteinExistence type="inferred from homology"/>
<keyword evidence="12" id="KW-1185">Reference proteome</keyword>
<dbReference type="InterPro" id="IPR050086">
    <property type="entry name" value="MetN_ABC_transporter-like"/>
</dbReference>
<comment type="subcellular location">
    <subcellularLocation>
        <location evidence="1">Cell inner membrane</location>
        <topology evidence="1">Peripheral membrane protein</topology>
    </subcellularLocation>
</comment>
<evidence type="ECO:0000256" key="3">
    <source>
        <dbReference type="ARBA" id="ARBA00022448"/>
    </source>
</evidence>
<keyword evidence="7 11" id="KW-0067">ATP-binding</keyword>
<evidence type="ECO:0000259" key="10">
    <source>
        <dbReference type="PROSITE" id="PS50893"/>
    </source>
</evidence>
<keyword evidence="9" id="KW-0472">Membrane</keyword>
<dbReference type="SMART" id="SM00382">
    <property type="entry name" value="AAA"/>
    <property type="match status" value="1"/>
</dbReference>
<dbReference type="PROSITE" id="PS00211">
    <property type="entry name" value="ABC_TRANSPORTER_1"/>
    <property type="match status" value="1"/>
</dbReference>
<sequence length="260" mass="29368">MTASNPQTAALQVEDLHKTFAGIEVLKGISLTAEKHDVISIIGSSGSGKSTLLRCMNLLEFPDSGRLRVHGEELELGTNRRGVRSRRFQRQIERVRSRLAMVFQSFNLWSHMTVLENVMLGPCLVLKRNRHEVEAQAKKLLARVGMLEKCQMYPDCLSGGQKQRVAIARALAMDPEVMLFDEPTSALDPELVGEVLRVIRELAEEGRTMIMVTHEMRFAREVSSKLVYLHQGRIEEQGSPEQLFNAPQSDNLRRLLASQY</sequence>
<dbReference type="GO" id="GO:0005886">
    <property type="term" value="C:plasma membrane"/>
    <property type="evidence" value="ECO:0007669"/>
    <property type="project" value="UniProtKB-SubCell"/>
</dbReference>
<protein>
    <submittedName>
        <fullName evidence="11">ATP-binding cassette domain-containing protein</fullName>
    </submittedName>
</protein>
<evidence type="ECO:0000313" key="11">
    <source>
        <dbReference type="EMBL" id="AYC31903.1"/>
    </source>
</evidence>
<dbReference type="RefSeq" id="WP_119892526.1">
    <property type="nucleotide sequence ID" value="NZ_CP032419.1"/>
</dbReference>
<dbReference type="InterPro" id="IPR027417">
    <property type="entry name" value="P-loop_NTPase"/>
</dbReference>
<evidence type="ECO:0000256" key="1">
    <source>
        <dbReference type="ARBA" id="ARBA00004417"/>
    </source>
</evidence>
<dbReference type="GO" id="GO:0016887">
    <property type="term" value="F:ATP hydrolysis activity"/>
    <property type="evidence" value="ECO:0007669"/>
    <property type="project" value="InterPro"/>
</dbReference>
<evidence type="ECO:0000256" key="9">
    <source>
        <dbReference type="ARBA" id="ARBA00023136"/>
    </source>
</evidence>
<dbReference type="InterPro" id="IPR003593">
    <property type="entry name" value="AAA+_ATPase"/>
</dbReference>
<keyword evidence="3" id="KW-0813">Transport</keyword>
<gene>
    <name evidence="11" type="ORF">D3880_05695</name>
</gene>
<comment type="similarity">
    <text evidence="2">Belongs to the ABC transporter superfamily.</text>
</comment>
<keyword evidence="6" id="KW-0547">Nucleotide-binding</keyword>
<dbReference type="OrthoDB" id="9802264at2"/>
<dbReference type="SUPFAM" id="SSF52540">
    <property type="entry name" value="P-loop containing nucleoside triphosphate hydrolases"/>
    <property type="match status" value="1"/>
</dbReference>
<evidence type="ECO:0000256" key="7">
    <source>
        <dbReference type="ARBA" id="ARBA00022840"/>
    </source>
</evidence>
<dbReference type="PANTHER" id="PTHR43166">
    <property type="entry name" value="AMINO ACID IMPORT ATP-BINDING PROTEIN"/>
    <property type="match status" value="1"/>
</dbReference>
<feature type="domain" description="ABC transporter" evidence="10">
    <location>
        <begin position="11"/>
        <end position="256"/>
    </location>
</feature>
<dbReference type="EMBL" id="CP032419">
    <property type="protein sequence ID" value="AYC31903.1"/>
    <property type="molecule type" value="Genomic_DNA"/>
</dbReference>
<evidence type="ECO:0000256" key="4">
    <source>
        <dbReference type="ARBA" id="ARBA00022475"/>
    </source>
</evidence>
<dbReference type="PIRSF" id="PIRSF039085">
    <property type="entry name" value="ABC_ATPase_HisP"/>
    <property type="match status" value="1"/>
</dbReference>
<dbReference type="FunFam" id="3.40.50.300:FF:000020">
    <property type="entry name" value="Amino acid ABC transporter ATP-binding component"/>
    <property type="match status" value="1"/>
</dbReference>